<reference evidence="3" key="1">
    <citation type="submission" date="2020-06" db="EMBL/GenBank/DDBJ databases">
        <title>Draft genome of Bugula neritina, a colonial animal packing powerful symbionts and potential medicines.</title>
        <authorList>
            <person name="Rayko M."/>
        </authorList>
    </citation>
    <scope>NUCLEOTIDE SEQUENCE [LARGE SCALE GENOMIC DNA]</scope>
    <source>
        <strain evidence="3">Kwan_BN1</strain>
    </source>
</reference>
<dbReference type="InterPro" id="IPR027417">
    <property type="entry name" value="P-loop_NTPase"/>
</dbReference>
<dbReference type="GO" id="GO:0050839">
    <property type="term" value="F:cell adhesion molecule binding"/>
    <property type="evidence" value="ECO:0007669"/>
    <property type="project" value="TreeGrafter"/>
</dbReference>
<dbReference type="SMART" id="SM00228">
    <property type="entry name" value="PDZ"/>
    <property type="match status" value="3"/>
</dbReference>
<dbReference type="GO" id="GO:0098609">
    <property type="term" value="P:cell-cell adhesion"/>
    <property type="evidence" value="ECO:0007669"/>
    <property type="project" value="TreeGrafter"/>
</dbReference>
<proteinExistence type="predicted"/>
<evidence type="ECO:0000259" key="2">
    <source>
        <dbReference type="PROSITE" id="PS50106"/>
    </source>
</evidence>
<evidence type="ECO:0000256" key="1">
    <source>
        <dbReference type="SAM" id="MobiDB-lite"/>
    </source>
</evidence>
<feature type="domain" description="PDZ" evidence="2">
    <location>
        <begin position="174"/>
        <end position="261"/>
    </location>
</feature>
<feature type="domain" description="PDZ" evidence="2">
    <location>
        <begin position="273"/>
        <end position="351"/>
    </location>
</feature>
<evidence type="ECO:0000313" key="4">
    <source>
        <dbReference type="Proteomes" id="UP000593567"/>
    </source>
</evidence>
<dbReference type="Gene3D" id="2.30.30.40">
    <property type="entry name" value="SH3 Domains"/>
    <property type="match status" value="1"/>
</dbReference>
<name>A0A7J7JID5_BUGNE</name>
<feature type="compositionally biased region" description="Basic and acidic residues" evidence="1">
    <location>
        <begin position="116"/>
        <end position="126"/>
    </location>
</feature>
<feature type="region of interest" description="Disordered" evidence="1">
    <location>
        <begin position="111"/>
        <end position="141"/>
    </location>
</feature>
<dbReference type="Gene3D" id="2.30.42.10">
    <property type="match status" value="3"/>
</dbReference>
<dbReference type="GO" id="GO:0005886">
    <property type="term" value="C:plasma membrane"/>
    <property type="evidence" value="ECO:0007669"/>
    <property type="project" value="TreeGrafter"/>
</dbReference>
<accession>A0A7J7JID5</accession>
<dbReference type="OrthoDB" id="6272588at2759"/>
<dbReference type="PANTHER" id="PTHR13865:SF28">
    <property type="entry name" value="POLYCHAETOID, ISOFORM O"/>
    <property type="match status" value="1"/>
</dbReference>
<dbReference type="Gene3D" id="3.40.50.300">
    <property type="entry name" value="P-loop containing nucleotide triphosphate hydrolases"/>
    <property type="match status" value="1"/>
</dbReference>
<evidence type="ECO:0000313" key="3">
    <source>
        <dbReference type="EMBL" id="KAF6026040.1"/>
    </source>
</evidence>
<dbReference type="PANTHER" id="PTHR13865">
    <property type="entry name" value="TIGHT JUNCTION PROTEIN"/>
    <property type="match status" value="1"/>
</dbReference>
<dbReference type="GO" id="GO:0005923">
    <property type="term" value="C:bicellular tight junction"/>
    <property type="evidence" value="ECO:0007669"/>
    <property type="project" value="TreeGrafter"/>
</dbReference>
<dbReference type="InterPro" id="IPR001478">
    <property type="entry name" value="PDZ"/>
</dbReference>
<keyword evidence="4" id="KW-1185">Reference proteome</keyword>
<dbReference type="PROSITE" id="PS50106">
    <property type="entry name" value="PDZ"/>
    <property type="match status" value="3"/>
</dbReference>
<dbReference type="GO" id="GO:0045216">
    <property type="term" value="P:cell-cell junction organization"/>
    <property type="evidence" value="ECO:0007669"/>
    <property type="project" value="TreeGrafter"/>
</dbReference>
<feature type="domain" description="PDZ" evidence="2">
    <location>
        <begin position="444"/>
        <end position="523"/>
    </location>
</feature>
<dbReference type="Proteomes" id="UP000593567">
    <property type="component" value="Unassembled WGS sequence"/>
</dbReference>
<dbReference type="SUPFAM" id="SSF50044">
    <property type="entry name" value="SH3-domain"/>
    <property type="match status" value="1"/>
</dbReference>
<organism evidence="3 4">
    <name type="scientific">Bugula neritina</name>
    <name type="common">Brown bryozoan</name>
    <name type="synonym">Sertularia neritina</name>
    <dbReference type="NCBI Taxonomy" id="10212"/>
    <lineage>
        <taxon>Eukaryota</taxon>
        <taxon>Metazoa</taxon>
        <taxon>Spiralia</taxon>
        <taxon>Lophotrochozoa</taxon>
        <taxon>Bryozoa</taxon>
        <taxon>Gymnolaemata</taxon>
        <taxon>Cheilostomatida</taxon>
        <taxon>Flustrina</taxon>
        <taxon>Buguloidea</taxon>
        <taxon>Bugulidae</taxon>
        <taxon>Bugula</taxon>
    </lineage>
</organism>
<dbReference type="SUPFAM" id="SSF50156">
    <property type="entry name" value="PDZ domain-like"/>
    <property type="match status" value="3"/>
</dbReference>
<dbReference type="Pfam" id="PF00595">
    <property type="entry name" value="PDZ"/>
    <property type="match status" value="3"/>
</dbReference>
<dbReference type="GO" id="GO:0150105">
    <property type="term" value="P:protein localization to cell-cell junction"/>
    <property type="evidence" value="ECO:0007669"/>
    <property type="project" value="TreeGrafter"/>
</dbReference>
<comment type="caution">
    <text evidence="3">The sequence shown here is derived from an EMBL/GenBank/DDBJ whole genome shotgun (WGS) entry which is preliminary data.</text>
</comment>
<dbReference type="EMBL" id="VXIV02002365">
    <property type="protein sequence ID" value="KAF6026040.1"/>
    <property type="molecule type" value="Genomic_DNA"/>
</dbReference>
<dbReference type="AlphaFoldDB" id="A0A7J7JID5"/>
<dbReference type="InterPro" id="IPR036028">
    <property type="entry name" value="SH3-like_dom_sf"/>
</dbReference>
<sequence>MEALPTMTIARNGLVSLRFPGSKKTHLKMPEMHELTVINPSSRLTRSSSLLEERKLRRVTRQDSGCGEMMQITGDVMSTNQHPDCLMTSSLQNLFLSVTNLQQNPDDLQQYKKKSSRENSHVERMSDVGSSLDSSEPLYDSEDDCVNPSDLEYGLVHVEVVPLNNDKIVWETHHIALEKKDGLGFGVAISGGRDNPHFLSGETSIVVSDVLKGGPAAGKVKSKDRIVSINGISMEDAKHCEAIALLRNSGNMADLLIKRKVHIPSPHKRQEKVVTLDGASASKGLDVELGCKFYVKSLKDSSPLTEDGEVEAGDFIIKINDKPTDNLSLTQTQKLLEKSRGKLCLTLERPPKPITSSCVRRPSEGYSSAENIYQWTLDQQSDCQNVGQRPEAALITAPGLVPWLHPLSTPEVVPASRLLPEKAISQYFGVISSFRFSHEEGTKHIVYKKEGNSTGIQIAGGNSTGIYISAVDGGSAAQKAGLRKGDFILQINGVPVHSLSREQVVRRLLSLPENINLLVVERLEEYTRIFAHSNNDSGDDFYVRAAFSYQPAQTAHNKLEIRSGDVLRITDTFPNNSLGFWIATKMSANGEPLETGVVPSGLTAQKLFGNTLTSPSNDVNNNNKFSKAKDSWSKLVLDDSSAGGLQSSADVYEKVILKEADFPRPVVLYGGLGELSVDKLLSKYPHQFEAPATSLVKSGYKSRQILKIKSIKDVINQGKQCILDLPPHCISKLVQHDLHPIFVNVTSDTSDLEDLKIINDMKKLDDVAAKIPKLFPNVSVTSVKVTKEITGCNRCVYDAIQEAQGKPTWCSLQSLSLKYSSLTSLSDYLSLSSNSKGNLKKMQYCSQLSLAGRDFIKYLRANTLSWQCLH</sequence>
<protein>
    <submittedName>
        <fullName evidence="3">TJP2</fullName>
    </submittedName>
</protein>
<gene>
    <name evidence="3" type="ORF">EB796_015649</name>
</gene>
<dbReference type="InterPro" id="IPR036034">
    <property type="entry name" value="PDZ_sf"/>
</dbReference>
<dbReference type="CDD" id="cd06727">
    <property type="entry name" value="PDZ1_ZO1-like"/>
    <property type="match status" value="1"/>
</dbReference>